<accession>A0A1J7BJD1</accession>
<dbReference type="InterPro" id="IPR006764">
    <property type="entry name" value="SAM_dep_MeTrfase_SAV2177_type"/>
</dbReference>
<dbReference type="Pfam" id="PF04672">
    <property type="entry name" value="Methyltransf_19"/>
    <property type="match status" value="1"/>
</dbReference>
<dbReference type="SUPFAM" id="SSF53335">
    <property type="entry name" value="S-adenosyl-L-methionine-dependent methyltransferases"/>
    <property type="match status" value="1"/>
</dbReference>
<evidence type="ECO:0000313" key="2">
    <source>
        <dbReference type="Proteomes" id="UP000243342"/>
    </source>
</evidence>
<name>A0A1J7BJD1_9ACTN</name>
<dbReference type="InterPro" id="IPR029063">
    <property type="entry name" value="SAM-dependent_MTases_sf"/>
</dbReference>
<sequence length="265" mass="28791">MPRTELHTDRAHPARVYDCILGGKTHFAADRQAAAAMLQDWPDLVTSMRANRAFMHRVARWLARRGLDQFLDIGTGIPTSPNLHEVVQGTRPTARIAYLDNDPIVLAHARALLRGTPDGHVDYLSADLRDLPGLLSDQERRQLFDWSRPLAVLALAVLQFVTDNDARTLLHALVQEIPSRSYLAVSLPTADTAGSAAEHVADRYAAAGIPVVMRTAAEVADLLVSSGLDLAPPGVALVHRWHPELGTSLEADTTVAMYGAVAIKP</sequence>
<keyword evidence="2" id="KW-1185">Reference proteome</keyword>
<dbReference type="OrthoDB" id="4134439at2"/>
<dbReference type="EMBL" id="MLCF01000012">
    <property type="protein sequence ID" value="OIV38791.1"/>
    <property type="molecule type" value="Genomic_DNA"/>
</dbReference>
<proteinExistence type="predicted"/>
<dbReference type="Gene3D" id="3.40.50.150">
    <property type="entry name" value="Vaccinia Virus protein VP39"/>
    <property type="match status" value="1"/>
</dbReference>
<dbReference type="PIRSF" id="PIRSF017393">
    <property type="entry name" value="MTase_SAV2177"/>
    <property type="match status" value="1"/>
</dbReference>
<evidence type="ECO:0000313" key="1">
    <source>
        <dbReference type="EMBL" id="OIV38791.1"/>
    </source>
</evidence>
<evidence type="ECO:0008006" key="3">
    <source>
        <dbReference type="Google" id="ProtNLM"/>
    </source>
</evidence>
<gene>
    <name evidence="1" type="ORF">BIV57_03920</name>
</gene>
<organism evidence="1 2">
    <name type="scientific">Mangrovactinospora gilvigrisea</name>
    <dbReference type="NCBI Taxonomy" id="1428644"/>
    <lineage>
        <taxon>Bacteria</taxon>
        <taxon>Bacillati</taxon>
        <taxon>Actinomycetota</taxon>
        <taxon>Actinomycetes</taxon>
        <taxon>Kitasatosporales</taxon>
        <taxon>Streptomycetaceae</taxon>
        <taxon>Mangrovactinospora</taxon>
    </lineage>
</organism>
<protein>
    <recommendedName>
        <fullName evidence="3">Methyltransferase</fullName>
    </recommendedName>
</protein>
<reference evidence="1 2" key="1">
    <citation type="submission" date="2016-10" db="EMBL/GenBank/DDBJ databases">
        <title>Genome sequence of Streptomyces gilvigriseus MUSC 26.</title>
        <authorList>
            <person name="Lee L.-H."/>
            <person name="Ser H.-L."/>
        </authorList>
    </citation>
    <scope>NUCLEOTIDE SEQUENCE [LARGE SCALE GENOMIC DNA]</scope>
    <source>
        <strain evidence="1 2">MUSC 26</strain>
    </source>
</reference>
<dbReference type="STRING" id="1428644.BIV57_03920"/>
<dbReference type="Proteomes" id="UP000243342">
    <property type="component" value="Unassembled WGS sequence"/>
</dbReference>
<comment type="caution">
    <text evidence="1">The sequence shown here is derived from an EMBL/GenBank/DDBJ whole genome shotgun (WGS) entry which is preliminary data.</text>
</comment>
<dbReference type="AlphaFoldDB" id="A0A1J7BJD1"/>